<organism evidence="1 2">
    <name type="scientific">Plebeiibacterium marinum</name>
    <dbReference type="NCBI Taxonomy" id="2992111"/>
    <lineage>
        <taxon>Bacteria</taxon>
        <taxon>Pseudomonadati</taxon>
        <taxon>Bacteroidota</taxon>
        <taxon>Bacteroidia</taxon>
        <taxon>Marinilabiliales</taxon>
        <taxon>Marinilabiliaceae</taxon>
        <taxon>Plebeiibacterium</taxon>
    </lineage>
</organism>
<sequence>MASRRDLKKDINYLATEILSQGYMKLALMETVKEEDLQPIMAEAIEMRNEYVSRANHPNGRHNKKVTKDYFQALRKGLMEKAVELLNKIQALN</sequence>
<dbReference type="EMBL" id="JAPDPI010000072">
    <property type="protein sequence ID" value="MCW3807951.1"/>
    <property type="molecule type" value="Genomic_DNA"/>
</dbReference>
<name>A0AAE3MHY0_9BACT</name>
<dbReference type="Proteomes" id="UP001207408">
    <property type="component" value="Unassembled WGS sequence"/>
</dbReference>
<reference evidence="1" key="1">
    <citation type="submission" date="2022-10" db="EMBL/GenBank/DDBJ databases">
        <authorList>
            <person name="Yu W.X."/>
        </authorList>
    </citation>
    <scope>NUCLEOTIDE SEQUENCE</scope>
    <source>
        <strain evidence="1">D04</strain>
    </source>
</reference>
<gene>
    <name evidence="1" type="ORF">OM074_20175</name>
</gene>
<proteinExistence type="predicted"/>
<keyword evidence="2" id="KW-1185">Reference proteome</keyword>
<dbReference type="AlphaFoldDB" id="A0AAE3MHY0"/>
<accession>A0AAE3MHY0</accession>
<dbReference type="RefSeq" id="WP_301202459.1">
    <property type="nucleotide sequence ID" value="NZ_JAPDPI010000072.1"/>
</dbReference>
<comment type="caution">
    <text evidence="1">The sequence shown here is derived from an EMBL/GenBank/DDBJ whole genome shotgun (WGS) entry which is preliminary data.</text>
</comment>
<protein>
    <submittedName>
        <fullName evidence="1">Uncharacterized protein</fullName>
    </submittedName>
</protein>
<evidence type="ECO:0000313" key="1">
    <source>
        <dbReference type="EMBL" id="MCW3807951.1"/>
    </source>
</evidence>
<evidence type="ECO:0000313" key="2">
    <source>
        <dbReference type="Proteomes" id="UP001207408"/>
    </source>
</evidence>